<reference evidence="2" key="2">
    <citation type="journal article" date="2017" name="Nat. Plants">
        <title>The Aegilops tauschii genome reveals multiple impacts of transposons.</title>
        <authorList>
            <person name="Zhao G."/>
            <person name="Zou C."/>
            <person name="Li K."/>
            <person name="Wang K."/>
            <person name="Li T."/>
            <person name="Gao L."/>
            <person name="Zhang X."/>
            <person name="Wang H."/>
            <person name="Yang Z."/>
            <person name="Liu X."/>
            <person name="Jiang W."/>
            <person name="Mao L."/>
            <person name="Kong X."/>
            <person name="Jiao Y."/>
            <person name="Jia J."/>
        </authorList>
    </citation>
    <scope>NUCLEOTIDE SEQUENCE [LARGE SCALE GENOMIC DNA]</scope>
    <source>
        <strain evidence="2">cv. AL8/78</strain>
    </source>
</reference>
<accession>A0A453M2V9</accession>
<dbReference type="AlphaFoldDB" id="A0A453M2V9"/>
<proteinExistence type="predicted"/>
<dbReference type="Proteomes" id="UP000015105">
    <property type="component" value="Chromosome 5D"/>
</dbReference>
<dbReference type="EnsemblPlants" id="AET5Gv21022600.3">
    <property type="protein sequence ID" value="AET5Gv21022600.3"/>
    <property type="gene ID" value="AET5Gv21022600"/>
</dbReference>
<evidence type="ECO:0000313" key="1">
    <source>
        <dbReference type="EnsemblPlants" id="AET5Gv21022600.3"/>
    </source>
</evidence>
<protein>
    <submittedName>
        <fullName evidence="1">Uncharacterized protein</fullName>
    </submittedName>
</protein>
<dbReference type="Gramene" id="AET5Gv21022600.3">
    <property type="protein sequence ID" value="AET5Gv21022600.3"/>
    <property type="gene ID" value="AET5Gv21022600"/>
</dbReference>
<sequence length="59" mass="6430">MCAEPLTADANHRNLQSHFFRKGGLPLASASSDTHRGTYRAKCADNILTLSLHFACLSL</sequence>
<evidence type="ECO:0000313" key="2">
    <source>
        <dbReference type="Proteomes" id="UP000015105"/>
    </source>
</evidence>
<reference evidence="2" key="1">
    <citation type="journal article" date="2014" name="Science">
        <title>Ancient hybridizations among the ancestral genomes of bread wheat.</title>
        <authorList>
            <consortium name="International Wheat Genome Sequencing Consortium,"/>
            <person name="Marcussen T."/>
            <person name="Sandve S.R."/>
            <person name="Heier L."/>
            <person name="Spannagl M."/>
            <person name="Pfeifer M."/>
            <person name="Jakobsen K.S."/>
            <person name="Wulff B.B."/>
            <person name="Steuernagel B."/>
            <person name="Mayer K.F."/>
            <person name="Olsen O.A."/>
        </authorList>
    </citation>
    <scope>NUCLEOTIDE SEQUENCE [LARGE SCALE GENOMIC DNA]</scope>
    <source>
        <strain evidence="2">cv. AL8/78</strain>
    </source>
</reference>
<reference evidence="1" key="3">
    <citation type="journal article" date="2017" name="Nature">
        <title>Genome sequence of the progenitor of the wheat D genome Aegilops tauschii.</title>
        <authorList>
            <person name="Luo M.C."/>
            <person name="Gu Y.Q."/>
            <person name="Puiu D."/>
            <person name="Wang H."/>
            <person name="Twardziok S.O."/>
            <person name="Deal K.R."/>
            <person name="Huo N."/>
            <person name="Zhu T."/>
            <person name="Wang L."/>
            <person name="Wang Y."/>
            <person name="McGuire P.E."/>
            <person name="Liu S."/>
            <person name="Long H."/>
            <person name="Ramasamy R.K."/>
            <person name="Rodriguez J.C."/>
            <person name="Van S.L."/>
            <person name="Yuan L."/>
            <person name="Wang Z."/>
            <person name="Xia Z."/>
            <person name="Xiao L."/>
            <person name="Anderson O.D."/>
            <person name="Ouyang S."/>
            <person name="Liang Y."/>
            <person name="Zimin A.V."/>
            <person name="Pertea G."/>
            <person name="Qi P."/>
            <person name="Bennetzen J.L."/>
            <person name="Dai X."/>
            <person name="Dawson M.W."/>
            <person name="Muller H.G."/>
            <person name="Kugler K."/>
            <person name="Rivarola-Duarte L."/>
            <person name="Spannagl M."/>
            <person name="Mayer K.F.X."/>
            <person name="Lu F.H."/>
            <person name="Bevan M.W."/>
            <person name="Leroy P."/>
            <person name="Li P."/>
            <person name="You F.M."/>
            <person name="Sun Q."/>
            <person name="Liu Z."/>
            <person name="Lyons E."/>
            <person name="Wicker T."/>
            <person name="Salzberg S.L."/>
            <person name="Devos K.M."/>
            <person name="Dvorak J."/>
        </authorList>
    </citation>
    <scope>NUCLEOTIDE SEQUENCE [LARGE SCALE GENOMIC DNA]</scope>
    <source>
        <strain evidence="1">cv. AL8/78</strain>
    </source>
</reference>
<keyword evidence="2" id="KW-1185">Reference proteome</keyword>
<name>A0A453M2V9_AEGTS</name>
<reference evidence="1" key="5">
    <citation type="journal article" date="2021" name="G3 (Bethesda)">
        <title>Aegilops tauschii genome assembly Aet v5.0 features greater sequence contiguity and improved annotation.</title>
        <authorList>
            <person name="Wang L."/>
            <person name="Zhu T."/>
            <person name="Rodriguez J.C."/>
            <person name="Deal K.R."/>
            <person name="Dubcovsky J."/>
            <person name="McGuire P.E."/>
            <person name="Lux T."/>
            <person name="Spannagl M."/>
            <person name="Mayer K.F.X."/>
            <person name="Baldrich P."/>
            <person name="Meyers B.C."/>
            <person name="Huo N."/>
            <person name="Gu Y.Q."/>
            <person name="Zhou H."/>
            <person name="Devos K.M."/>
            <person name="Bennetzen J.L."/>
            <person name="Unver T."/>
            <person name="Budak H."/>
            <person name="Gulick P.J."/>
            <person name="Galiba G."/>
            <person name="Kalapos B."/>
            <person name="Nelson D.R."/>
            <person name="Li P."/>
            <person name="You F.M."/>
            <person name="Luo M.C."/>
            <person name="Dvorak J."/>
        </authorList>
    </citation>
    <scope>NUCLEOTIDE SEQUENCE [LARGE SCALE GENOMIC DNA]</scope>
    <source>
        <strain evidence="1">cv. AL8/78</strain>
    </source>
</reference>
<reference evidence="1" key="4">
    <citation type="submission" date="2019-03" db="UniProtKB">
        <authorList>
            <consortium name="EnsemblPlants"/>
        </authorList>
    </citation>
    <scope>IDENTIFICATION</scope>
</reference>
<organism evidence="1 2">
    <name type="scientific">Aegilops tauschii subsp. strangulata</name>
    <name type="common">Goatgrass</name>
    <dbReference type="NCBI Taxonomy" id="200361"/>
    <lineage>
        <taxon>Eukaryota</taxon>
        <taxon>Viridiplantae</taxon>
        <taxon>Streptophyta</taxon>
        <taxon>Embryophyta</taxon>
        <taxon>Tracheophyta</taxon>
        <taxon>Spermatophyta</taxon>
        <taxon>Magnoliopsida</taxon>
        <taxon>Liliopsida</taxon>
        <taxon>Poales</taxon>
        <taxon>Poaceae</taxon>
        <taxon>BOP clade</taxon>
        <taxon>Pooideae</taxon>
        <taxon>Triticodae</taxon>
        <taxon>Triticeae</taxon>
        <taxon>Triticinae</taxon>
        <taxon>Aegilops</taxon>
    </lineage>
</organism>